<evidence type="ECO:0000313" key="2">
    <source>
        <dbReference type="EMBL" id="OPC83449.1"/>
    </source>
</evidence>
<feature type="region of interest" description="Disordered" evidence="1">
    <location>
        <begin position="378"/>
        <end position="426"/>
    </location>
</feature>
<gene>
    <name evidence="2" type="ORF">B4N89_23125</name>
</gene>
<keyword evidence="3" id="KW-1185">Reference proteome</keyword>
<proteinExistence type="predicted"/>
<accession>A0A1T3P2W8</accession>
<feature type="compositionally biased region" description="Acidic residues" evidence="1">
    <location>
        <begin position="383"/>
        <end position="393"/>
    </location>
</feature>
<dbReference type="STRING" id="159449.B4N89_23125"/>
<name>A0A1T3P2W8_9ACTN</name>
<organism evidence="2 3">
    <name type="scientific">Embleya scabrispora</name>
    <dbReference type="NCBI Taxonomy" id="159449"/>
    <lineage>
        <taxon>Bacteria</taxon>
        <taxon>Bacillati</taxon>
        <taxon>Actinomycetota</taxon>
        <taxon>Actinomycetes</taxon>
        <taxon>Kitasatosporales</taxon>
        <taxon>Streptomycetaceae</taxon>
        <taxon>Embleya</taxon>
    </lineage>
</organism>
<dbReference type="AlphaFoldDB" id="A0A1T3P2W8"/>
<protein>
    <recommendedName>
        <fullName evidence="4">Tetratricopeptide repeat protein</fullName>
    </recommendedName>
</protein>
<dbReference type="RefSeq" id="WP_078977736.1">
    <property type="nucleotide sequence ID" value="NZ_MWQN01000001.1"/>
</dbReference>
<reference evidence="2 3" key="1">
    <citation type="submission" date="2017-03" db="EMBL/GenBank/DDBJ databases">
        <title>Draft genome sequence of Streptomyces scabrisporus NF3, endophyte isolated from Amphipterygium adstringens.</title>
        <authorList>
            <person name="Vazquez M."/>
            <person name="Ceapa C.D."/>
            <person name="Rodriguez Luna D."/>
            <person name="Sanchez Esquivel S."/>
        </authorList>
    </citation>
    <scope>NUCLEOTIDE SEQUENCE [LARGE SCALE GENOMIC DNA]</scope>
    <source>
        <strain evidence="2 3">NF3</strain>
    </source>
</reference>
<evidence type="ECO:0008006" key="4">
    <source>
        <dbReference type="Google" id="ProtNLM"/>
    </source>
</evidence>
<evidence type="ECO:0000313" key="3">
    <source>
        <dbReference type="Proteomes" id="UP000190037"/>
    </source>
</evidence>
<comment type="caution">
    <text evidence="2">The sequence shown here is derived from an EMBL/GenBank/DDBJ whole genome shotgun (WGS) entry which is preliminary data.</text>
</comment>
<dbReference type="OrthoDB" id="2379299at2"/>
<dbReference type="EMBL" id="MWQN01000001">
    <property type="protein sequence ID" value="OPC83449.1"/>
    <property type="molecule type" value="Genomic_DNA"/>
</dbReference>
<dbReference type="Proteomes" id="UP000190037">
    <property type="component" value="Unassembled WGS sequence"/>
</dbReference>
<evidence type="ECO:0000256" key="1">
    <source>
        <dbReference type="SAM" id="MobiDB-lite"/>
    </source>
</evidence>
<sequence length="426" mass="45508">MNTDNDLDRVWQCLETGDIPGAIRGLRGVAATVPLGELARALEKAARLAGFADLAKAAEQAVAQPASPERLYELGYACVERGIAFAAIPPLAEAVRRVPGSAGVRNELVAAYEAEARHGEAVALLEAHEAELRAWPDRYLLVYNSILGGDLTRARRHAAALPAPDEDRWTWAYGRVSRMPNRADAASRAGALDHLDLRGRQFALTGGVLTTLSPYGFTAGMTGRYAMHQDDHTSCLHGLRRLVLVLEAAGVAPTTVSLLDDRGGRIMGLAAADLLGVPTVSYTPTRPDTLVVAYRLEDLAPEVCATLRERAPGQVLYEHATCWTQPPAVSADVSGLLRQYGNAPWEEQLFARPDGGVGDGADTRPEADHAAEVLRAGPYDHAGDDDAPADPDEALGTFTRTVAGTWLSGTRDRVDSPGPVRSSRFA</sequence>